<name>A0A1I4L6F7_9FIRM</name>
<dbReference type="AlphaFoldDB" id="A0A1I4L6F7"/>
<sequence>MKKNMSLLAALFLMVTLIVAGCGSTQTQTQKASEKMKVGVVVKALNSDYWKIVESGAKAAGEKYGVEVKVLGPNTETDVTGQISLIEDQVTRKVNALVVAPSQAASAIPVFNRAKEAKIPVILADTDAAWDGKASFVGTGNFNGGKLAGEYFGKKLPKGSKIVILRGALGDPTHDERANGCIEGLKAAGLEVAVTQPANSERSMAVTVIENILQSKQEFAAVFATNDEMALGAAKALEDAGKKMIVVGFDGSPDALASISAGKLDASVAQSPYNIGFKSVEAAVKIAKGEAIENRIDTGTEIVNAENVKQKSDDLKKILGK</sequence>
<proteinExistence type="inferred from homology"/>
<protein>
    <submittedName>
        <fullName evidence="6">Monosaccharide ABC transporter substrate-binding protein, CUT2 family</fullName>
    </submittedName>
</protein>
<evidence type="ECO:0000259" key="5">
    <source>
        <dbReference type="Pfam" id="PF13407"/>
    </source>
</evidence>
<gene>
    <name evidence="6" type="ORF">SAMN04490355_102252</name>
</gene>
<evidence type="ECO:0000256" key="3">
    <source>
        <dbReference type="ARBA" id="ARBA00022729"/>
    </source>
</evidence>
<reference evidence="7" key="1">
    <citation type="submission" date="2016-10" db="EMBL/GenBank/DDBJ databases">
        <authorList>
            <person name="Varghese N."/>
            <person name="Submissions S."/>
        </authorList>
    </citation>
    <scope>NUCLEOTIDE SEQUENCE [LARGE SCALE GENOMIC DNA]</scope>
    <source>
        <strain evidence="7">DSM 13327</strain>
    </source>
</reference>
<dbReference type="CDD" id="cd01536">
    <property type="entry name" value="PBP1_ABC_sugar_binding-like"/>
    <property type="match status" value="1"/>
</dbReference>
<accession>A0A1I4L6F7</accession>
<feature type="domain" description="Periplasmic binding protein" evidence="5">
    <location>
        <begin position="38"/>
        <end position="290"/>
    </location>
</feature>
<evidence type="ECO:0000256" key="2">
    <source>
        <dbReference type="ARBA" id="ARBA00007639"/>
    </source>
</evidence>
<evidence type="ECO:0000313" key="7">
    <source>
        <dbReference type="Proteomes" id="UP000199520"/>
    </source>
</evidence>
<dbReference type="PANTHER" id="PTHR46847:SF1">
    <property type="entry name" value="D-ALLOSE-BINDING PERIPLASMIC PROTEIN-RELATED"/>
    <property type="match status" value="1"/>
</dbReference>
<dbReference type="SUPFAM" id="SSF53822">
    <property type="entry name" value="Periplasmic binding protein-like I"/>
    <property type="match status" value="1"/>
</dbReference>
<dbReference type="RefSeq" id="WP_090937897.1">
    <property type="nucleotide sequence ID" value="NZ_FOTS01000022.1"/>
</dbReference>
<feature type="chain" id="PRO_5039495145" evidence="4">
    <location>
        <begin position="21"/>
        <end position="321"/>
    </location>
</feature>
<evidence type="ECO:0000313" key="6">
    <source>
        <dbReference type="EMBL" id="SFL86227.1"/>
    </source>
</evidence>
<organism evidence="6 7">
    <name type="scientific">Pelosinus propionicus DSM 13327</name>
    <dbReference type="NCBI Taxonomy" id="1123291"/>
    <lineage>
        <taxon>Bacteria</taxon>
        <taxon>Bacillati</taxon>
        <taxon>Bacillota</taxon>
        <taxon>Negativicutes</taxon>
        <taxon>Selenomonadales</taxon>
        <taxon>Sporomusaceae</taxon>
        <taxon>Pelosinus</taxon>
    </lineage>
</organism>
<dbReference type="OrthoDB" id="369027at2"/>
<keyword evidence="7" id="KW-1185">Reference proteome</keyword>
<keyword evidence="3 4" id="KW-0732">Signal</keyword>
<dbReference type="InterPro" id="IPR025997">
    <property type="entry name" value="SBP_2_dom"/>
</dbReference>
<evidence type="ECO:0000256" key="4">
    <source>
        <dbReference type="SAM" id="SignalP"/>
    </source>
</evidence>
<dbReference type="InterPro" id="IPR028082">
    <property type="entry name" value="Peripla_BP_I"/>
</dbReference>
<dbReference type="PROSITE" id="PS51257">
    <property type="entry name" value="PROKAR_LIPOPROTEIN"/>
    <property type="match status" value="1"/>
</dbReference>
<comment type="similarity">
    <text evidence="2">Belongs to the bacterial solute-binding protein 2 family.</text>
</comment>
<dbReference type="GO" id="GO:0030246">
    <property type="term" value="F:carbohydrate binding"/>
    <property type="evidence" value="ECO:0007669"/>
    <property type="project" value="UniProtKB-ARBA"/>
</dbReference>
<dbReference type="Proteomes" id="UP000199520">
    <property type="component" value="Unassembled WGS sequence"/>
</dbReference>
<dbReference type="Pfam" id="PF13407">
    <property type="entry name" value="Peripla_BP_4"/>
    <property type="match status" value="1"/>
</dbReference>
<comment type="subcellular location">
    <subcellularLocation>
        <location evidence="1">Cell envelope</location>
    </subcellularLocation>
</comment>
<dbReference type="STRING" id="1123291.SAMN04490355_102252"/>
<evidence type="ECO:0000256" key="1">
    <source>
        <dbReference type="ARBA" id="ARBA00004196"/>
    </source>
</evidence>
<dbReference type="EMBL" id="FOTS01000022">
    <property type="protein sequence ID" value="SFL86227.1"/>
    <property type="molecule type" value="Genomic_DNA"/>
</dbReference>
<dbReference type="Gene3D" id="3.40.50.2300">
    <property type="match status" value="2"/>
</dbReference>
<dbReference type="PANTHER" id="PTHR46847">
    <property type="entry name" value="D-ALLOSE-BINDING PERIPLASMIC PROTEIN-RELATED"/>
    <property type="match status" value="1"/>
</dbReference>
<feature type="signal peptide" evidence="4">
    <location>
        <begin position="1"/>
        <end position="20"/>
    </location>
</feature>
<dbReference type="GO" id="GO:0030313">
    <property type="term" value="C:cell envelope"/>
    <property type="evidence" value="ECO:0007669"/>
    <property type="project" value="UniProtKB-SubCell"/>
</dbReference>